<dbReference type="InterPro" id="IPR025857">
    <property type="entry name" value="MacB_PCD"/>
</dbReference>
<dbReference type="RefSeq" id="WP_098541359.1">
    <property type="nucleotide sequence ID" value="NZ_NUYN01000036.1"/>
</dbReference>
<feature type="transmembrane region" description="Helical" evidence="6">
    <location>
        <begin position="429"/>
        <end position="449"/>
    </location>
</feature>
<evidence type="ECO:0000256" key="4">
    <source>
        <dbReference type="ARBA" id="ARBA00022989"/>
    </source>
</evidence>
<evidence type="ECO:0000313" key="9">
    <source>
        <dbReference type="EMBL" id="PFN20863.1"/>
    </source>
</evidence>
<keyword evidence="3 6" id="KW-0812">Transmembrane</keyword>
<feature type="transmembrane region" description="Helical" evidence="6">
    <location>
        <begin position="306"/>
        <end position="327"/>
    </location>
</feature>
<keyword evidence="5 6" id="KW-0472">Membrane</keyword>
<dbReference type="GO" id="GO:0005886">
    <property type="term" value="C:plasma membrane"/>
    <property type="evidence" value="ECO:0007669"/>
    <property type="project" value="UniProtKB-SubCell"/>
</dbReference>
<feature type="domain" description="ABC3 transporter permease C-terminal" evidence="7">
    <location>
        <begin position="306"/>
        <end position="453"/>
    </location>
</feature>
<comment type="subcellular location">
    <subcellularLocation>
        <location evidence="1">Cell membrane</location>
        <topology evidence="1">Multi-pass membrane protein</topology>
    </subcellularLocation>
</comment>
<comment type="caution">
    <text evidence="9">The sequence shown here is derived from an EMBL/GenBank/DDBJ whole genome shotgun (WGS) entry which is preliminary data.</text>
</comment>
<proteinExistence type="predicted"/>
<feature type="transmembrane region" description="Helical" evidence="6">
    <location>
        <begin position="347"/>
        <end position="367"/>
    </location>
</feature>
<evidence type="ECO:0000259" key="7">
    <source>
        <dbReference type="Pfam" id="PF02687"/>
    </source>
</evidence>
<reference evidence="9 10" key="1">
    <citation type="submission" date="2017-09" db="EMBL/GenBank/DDBJ databases">
        <title>Large-scale bioinformatics analysis of Bacillus genomes uncovers conserved roles of natural products in bacterial physiology.</title>
        <authorList>
            <consortium name="Agbiome Team Llc"/>
            <person name="Bleich R.M."/>
            <person name="Grubbs K.J."/>
            <person name="Santa Maria K.C."/>
            <person name="Allen S.E."/>
            <person name="Farag S."/>
            <person name="Shank E.A."/>
            <person name="Bowers A."/>
        </authorList>
    </citation>
    <scope>NUCLEOTIDE SEQUENCE [LARGE SCALE GENOMIC DNA]</scope>
    <source>
        <strain evidence="9 10">AFS076905</strain>
    </source>
</reference>
<dbReference type="EMBL" id="NUYN01000036">
    <property type="protein sequence ID" value="PFN20863.1"/>
    <property type="molecule type" value="Genomic_DNA"/>
</dbReference>
<dbReference type="Pfam" id="PF12704">
    <property type="entry name" value="MacB_PCD"/>
    <property type="match status" value="1"/>
</dbReference>
<evidence type="ECO:0000256" key="3">
    <source>
        <dbReference type="ARBA" id="ARBA00022692"/>
    </source>
</evidence>
<evidence type="ECO:0000256" key="2">
    <source>
        <dbReference type="ARBA" id="ARBA00022475"/>
    </source>
</evidence>
<organism evidence="9 10">
    <name type="scientific">Bacillus cereus</name>
    <dbReference type="NCBI Taxonomy" id="1396"/>
    <lineage>
        <taxon>Bacteria</taxon>
        <taxon>Bacillati</taxon>
        <taxon>Bacillota</taxon>
        <taxon>Bacilli</taxon>
        <taxon>Bacillales</taxon>
        <taxon>Bacillaceae</taxon>
        <taxon>Bacillus</taxon>
        <taxon>Bacillus cereus group</taxon>
    </lineage>
</organism>
<sequence length="461" mass="50620">MNFIKRAFLSMKQRKVKSLIFLCIFFIVTNLVLAGFAIQNASQKASDLARKKLGADVTLKLDMEKVMKQAQSGGTGGRVETPTLDEKEVEKLAKSSYVKDYNLTVPSMGTADGFTPIKDEENTDNQSGMMPNIPGDLSIEGIRDSNLEASFKDGTSKIVDGKAITADIKNKKVTLIEKSLAEKNNLKVGDKIKWKSPEDKLMEYEIIGIYETEEQAPNMGGMSAPAIMNPANKLYIPYGSLTSDEESSTQIHKAVYYLKDPKSIEQFKKEAKKTDIDFDKFQLDAHDKLYKQMSGPIENIASVSKMMVYVVSIAGAVILGLIITLTIKERRKELGILLSIGERKWKLIGQLIVEVLCVAVLAFGLSLTTGEKISQKIGDNLLTNEIATTEEEPTPSMRMIGMDSSSQQQSADPIDKIDVSVTAENLGKVGGIGLGIVIFSIILPALAILRLNPKNILLKDE</sequence>
<dbReference type="AlphaFoldDB" id="A0A2B1KAI3"/>
<dbReference type="InterPro" id="IPR003838">
    <property type="entry name" value="ABC3_permease_C"/>
</dbReference>
<evidence type="ECO:0000256" key="6">
    <source>
        <dbReference type="SAM" id="Phobius"/>
    </source>
</evidence>
<dbReference type="PANTHER" id="PTHR30572:SF9">
    <property type="entry name" value="ABC TRANSPORTER PERMEASE PROTEIN"/>
    <property type="match status" value="1"/>
</dbReference>
<gene>
    <name evidence="9" type="ORF">COJ50_21045</name>
</gene>
<dbReference type="Pfam" id="PF02687">
    <property type="entry name" value="FtsX"/>
    <property type="match status" value="1"/>
</dbReference>
<evidence type="ECO:0000313" key="10">
    <source>
        <dbReference type="Proteomes" id="UP000225182"/>
    </source>
</evidence>
<dbReference type="PANTHER" id="PTHR30572">
    <property type="entry name" value="MEMBRANE COMPONENT OF TRANSPORTER-RELATED"/>
    <property type="match status" value="1"/>
</dbReference>
<keyword evidence="4 6" id="KW-1133">Transmembrane helix</keyword>
<feature type="domain" description="MacB-like periplasmic core" evidence="8">
    <location>
        <begin position="152"/>
        <end position="273"/>
    </location>
</feature>
<protein>
    <submittedName>
        <fullName evidence="9">Permease</fullName>
    </submittedName>
</protein>
<dbReference type="GO" id="GO:0022857">
    <property type="term" value="F:transmembrane transporter activity"/>
    <property type="evidence" value="ECO:0007669"/>
    <property type="project" value="TreeGrafter"/>
</dbReference>
<evidence type="ECO:0000256" key="1">
    <source>
        <dbReference type="ARBA" id="ARBA00004651"/>
    </source>
</evidence>
<name>A0A2B1KAI3_BACCE</name>
<keyword evidence="2" id="KW-1003">Cell membrane</keyword>
<evidence type="ECO:0000256" key="5">
    <source>
        <dbReference type="ARBA" id="ARBA00023136"/>
    </source>
</evidence>
<dbReference type="Proteomes" id="UP000225182">
    <property type="component" value="Unassembled WGS sequence"/>
</dbReference>
<evidence type="ECO:0000259" key="8">
    <source>
        <dbReference type="Pfam" id="PF12704"/>
    </source>
</evidence>
<accession>A0A2B1KAI3</accession>
<dbReference type="InterPro" id="IPR050250">
    <property type="entry name" value="Macrolide_Exporter_MacB"/>
</dbReference>